<gene>
    <name evidence="2" type="ORF">N7494_009889</name>
</gene>
<sequence>MSGSGENRWRGPSRQSSQRHSGNGNRDRAAGGQGGAQSASQGGPQGGNNAWGGSGPVQDLHVSVRGFNAAEAKNILKRGPEETKPIFYKPTGKDSNNQRSGGPWGAKSNTMANGKDFFIELRKQVASLQKSGPPVGG</sequence>
<dbReference type="EMBL" id="JAQIZZ010000007">
    <property type="protein sequence ID" value="KAJ5533337.1"/>
    <property type="molecule type" value="Genomic_DNA"/>
</dbReference>
<organism evidence="2 3">
    <name type="scientific">Penicillium frequentans</name>
    <dbReference type="NCBI Taxonomy" id="3151616"/>
    <lineage>
        <taxon>Eukaryota</taxon>
        <taxon>Fungi</taxon>
        <taxon>Dikarya</taxon>
        <taxon>Ascomycota</taxon>
        <taxon>Pezizomycotina</taxon>
        <taxon>Eurotiomycetes</taxon>
        <taxon>Eurotiomycetidae</taxon>
        <taxon>Eurotiales</taxon>
        <taxon>Aspergillaceae</taxon>
        <taxon>Penicillium</taxon>
    </lineage>
</organism>
<feature type="compositionally biased region" description="Gly residues" evidence="1">
    <location>
        <begin position="43"/>
        <end position="55"/>
    </location>
</feature>
<evidence type="ECO:0000256" key="1">
    <source>
        <dbReference type="SAM" id="MobiDB-lite"/>
    </source>
</evidence>
<feature type="region of interest" description="Disordered" evidence="1">
    <location>
        <begin position="1"/>
        <end position="59"/>
    </location>
</feature>
<dbReference type="AlphaFoldDB" id="A0AAD6CQT0"/>
<keyword evidence="3" id="KW-1185">Reference proteome</keyword>
<evidence type="ECO:0000313" key="3">
    <source>
        <dbReference type="Proteomes" id="UP001220324"/>
    </source>
</evidence>
<accession>A0AAD6CQT0</accession>
<name>A0AAD6CQT0_9EURO</name>
<comment type="caution">
    <text evidence="2">The sequence shown here is derived from an EMBL/GenBank/DDBJ whole genome shotgun (WGS) entry which is preliminary data.</text>
</comment>
<feature type="region of interest" description="Disordered" evidence="1">
    <location>
        <begin position="75"/>
        <end position="109"/>
    </location>
</feature>
<dbReference type="Proteomes" id="UP001220324">
    <property type="component" value="Unassembled WGS sequence"/>
</dbReference>
<proteinExistence type="predicted"/>
<protein>
    <submittedName>
        <fullName evidence="2">Uncharacterized protein</fullName>
    </submittedName>
</protein>
<evidence type="ECO:0000313" key="2">
    <source>
        <dbReference type="EMBL" id="KAJ5533337.1"/>
    </source>
</evidence>
<reference evidence="2 3" key="1">
    <citation type="journal article" date="2023" name="IMA Fungus">
        <title>Comparative genomic study of the Penicillium genus elucidates a diverse pangenome and 15 lateral gene transfer events.</title>
        <authorList>
            <person name="Petersen C."/>
            <person name="Sorensen T."/>
            <person name="Nielsen M.R."/>
            <person name="Sondergaard T.E."/>
            <person name="Sorensen J.L."/>
            <person name="Fitzpatrick D.A."/>
            <person name="Frisvad J.C."/>
            <person name="Nielsen K.L."/>
        </authorList>
    </citation>
    <scope>NUCLEOTIDE SEQUENCE [LARGE SCALE GENOMIC DNA]</scope>
    <source>
        <strain evidence="2 3">IBT 35679</strain>
    </source>
</reference>